<dbReference type="InterPro" id="IPR013083">
    <property type="entry name" value="Znf_RING/FYVE/PHD"/>
</dbReference>
<dbReference type="InterPro" id="IPR016024">
    <property type="entry name" value="ARM-type_fold"/>
</dbReference>
<dbReference type="InterPro" id="IPR001841">
    <property type="entry name" value="Znf_RING"/>
</dbReference>
<comment type="caution">
    <text evidence="6">The sequence shown here is derived from an EMBL/GenBank/DDBJ whole genome shotgun (WGS) entry which is preliminary data.</text>
</comment>
<dbReference type="SUPFAM" id="SSF57845">
    <property type="entry name" value="B-box zinc-binding domain"/>
    <property type="match status" value="1"/>
</dbReference>
<dbReference type="PROSITE" id="PS50119">
    <property type="entry name" value="ZF_BBOX"/>
    <property type="match status" value="1"/>
</dbReference>
<keyword evidence="2" id="KW-0862">Zinc</keyword>
<organism evidence="6 7">
    <name type="scientific">Euplotes crassus</name>
    <dbReference type="NCBI Taxonomy" id="5936"/>
    <lineage>
        <taxon>Eukaryota</taxon>
        <taxon>Sar</taxon>
        <taxon>Alveolata</taxon>
        <taxon>Ciliophora</taxon>
        <taxon>Intramacronucleata</taxon>
        <taxon>Spirotrichea</taxon>
        <taxon>Hypotrichia</taxon>
        <taxon>Euplotida</taxon>
        <taxon>Euplotidae</taxon>
        <taxon>Moneuplotes</taxon>
    </lineage>
</organism>
<feature type="domain" description="RING-type" evidence="4">
    <location>
        <begin position="82"/>
        <end position="123"/>
    </location>
</feature>
<feature type="domain" description="B box-type" evidence="5">
    <location>
        <begin position="146"/>
        <end position="188"/>
    </location>
</feature>
<protein>
    <recommendedName>
        <fullName evidence="8">RING-type domain-containing protein</fullName>
    </recommendedName>
</protein>
<dbReference type="GO" id="GO:0008270">
    <property type="term" value="F:zinc ion binding"/>
    <property type="evidence" value="ECO:0007669"/>
    <property type="project" value="UniProtKB-KW"/>
</dbReference>
<dbReference type="InterPro" id="IPR000315">
    <property type="entry name" value="Znf_B-box"/>
</dbReference>
<evidence type="ECO:0000313" key="7">
    <source>
        <dbReference type="Proteomes" id="UP001295684"/>
    </source>
</evidence>
<proteinExistence type="predicted"/>
<sequence length="441" mass="52586">MEKLEQEEQADKIEIEDINICRKSMNNFMDLQNSGMGMLKRSVSVDRFERHEESKERLEYKGIDDTISVADTIGKHNNLDECIVCNSEERFVHNSLCKHCGNAICNECWEEILGKSQECPMCRSPVTKEDIVENRLYKQRIEEKKARNQYCENHPKQICGLYCFDCEKPICNKCIPRKRHKEHRVFTYNKKTISKYNKRMKFEPQLRQLSTELSSFYDAITEKDDFNFESLRKLQNRFSKKIRSKLDGKIEFYENAYLEYSENLQSMNIDRHELSKTLRRMNRLKNPYENEDIETSEQVYEECKSILTQALKNKLIKTYKQYLDHNDKNLGQSVEESLHDIFIKHYNIPSMVLSAKYDTIMKFINSKLNKEANKKIRKFMPSIYSEESEEDEEEDQEEDHNENEDTQEEEHEENEEDEQDDEFFECSADMSNVEAEKNNKV</sequence>
<dbReference type="PROSITE" id="PS50089">
    <property type="entry name" value="ZF_RING_2"/>
    <property type="match status" value="1"/>
</dbReference>
<dbReference type="Proteomes" id="UP001295684">
    <property type="component" value="Unassembled WGS sequence"/>
</dbReference>
<dbReference type="Gene3D" id="3.30.160.60">
    <property type="entry name" value="Classic Zinc Finger"/>
    <property type="match status" value="1"/>
</dbReference>
<keyword evidence="1" id="KW-0479">Metal-binding</keyword>
<gene>
    <name evidence="6" type="ORF">ECRASSUSDP1_LOCUS28657</name>
</gene>
<keyword evidence="2" id="KW-0863">Zinc-finger</keyword>
<dbReference type="CDD" id="cd19756">
    <property type="entry name" value="Bbox2"/>
    <property type="match status" value="1"/>
</dbReference>
<name>A0AAD1Y9B1_EUPCR</name>
<evidence type="ECO:0008006" key="8">
    <source>
        <dbReference type="Google" id="ProtNLM"/>
    </source>
</evidence>
<evidence type="ECO:0000259" key="4">
    <source>
        <dbReference type="PROSITE" id="PS50089"/>
    </source>
</evidence>
<accession>A0AAD1Y9B1</accession>
<evidence type="ECO:0000259" key="5">
    <source>
        <dbReference type="PROSITE" id="PS50119"/>
    </source>
</evidence>
<reference evidence="6" key="1">
    <citation type="submission" date="2023-07" db="EMBL/GenBank/DDBJ databases">
        <authorList>
            <consortium name="AG Swart"/>
            <person name="Singh M."/>
            <person name="Singh A."/>
            <person name="Seah K."/>
            <person name="Emmerich C."/>
        </authorList>
    </citation>
    <scope>NUCLEOTIDE SEQUENCE</scope>
    <source>
        <strain evidence="6">DP1</strain>
    </source>
</reference>
<dbReference type="Gene3D" id="3.30.40.10">
    <property type="entry name" value="Zinc/RING finger domain, C3HC4 (zinc finger)"/>
    <property type="match status" value="1"/>
</dbReference>
<dbReference type="SUPFAM" id="SSF57850">
    <property type="entry name" value="RING/U-box"/>
    <property type="match status" value="1"/>
</dbReference>
<keyword evidence="7" id="KW-1185">Reference proteome</keyword>
<dbReference type="Pfam" id="PF13920">
    <property type="entry name" value="zf-C3HC4_3"/>
    <property type="match status" value="1"/>
</dbReference>
<feature type="region of interest" description="Disordered" evidence="3">
    <location>
        <begin position="384"/>
        <end position="441"/>
    </location>
</feature>
<dbReference type="AlphaFoldDB" id="A0AAD1Y9B1"/>
<feature type="compositionally biased region" description="Acidic residues" evidence="3">
    <location>
        <begin position="386"/>
        <end position="424"/>
    </location>
</feature>
<evidence type="ECO:0000256" key="1">
    <source>
        <dbReference type="ARBA" id="ARBA00022723"/>
    </source>
</evidence>
<evidence type="ECO:0000256" key="2">
    <source>
        <dbReference type="PROSITE-ProRule" id="PRU00024"/>
    </source>
</evidence>
<dbReference type="EMBL" id="CAMPGE010029549">
    <property type="protein sequence ID" value="CAI2387030.1"/>
    <property type="molecule type" value="Genomic_DNA"/>
</dbReference>
<dbReference type="Pfam" id="PF00643">
    <property type="entry name" value="zf-B_box"/>
    <property type="match status" value="1"/>
</dbReference>
<evidence type="ECO:0000313" key="6">
    <source>
        <dbReference type="EMBL" id="CAI2387030.1"/>
    </source>
</evidence>
<dbReference type="SMART" id="SM00336">
    <property type="entry name" value="BBOX"/>
    <property type="match status" value="1"/>
</dbReference>
<dbReference type="SUPFAM" id="SSF48371">
    <property type="entry name" value="ARM repeat"/>
    <property type="match status" value="1"/>
</dbReference>
<evidence type="ECO:0000256" key="3">
    <source>
        <dbReference type="SAM" id="MobiDB-lite"/>
    </source>
</evidence>